<organism evidence="2 3">
    <name type="scientific">Halalkalibacter alkalisediminis</name>
    <dbReference type="NCBI Taxonomy" id="935616"/>
    <lineage>
        <taxon>Bacteria</taxon>
        <taxon>Bacillati</taxon>
        <taxon>Bacillota</taxon>
        <taxon>Bacilli</taxon>
        <taxon>Bacillales</taxon>
        <taxon>Bacillaceae</taxon>
        <taxon>Halalkalibacter</taxon>
    </lineage>
</organism>
<feature type="region of interest" description="Disordered" evidence="1">
    <location>
        <begin position="117"/>
        <end position="144"/>
    </location>
</feature>
<evidence type="ECO:0000313" key="3">
    <source>
        <dbReference type="Proteomes" id="UP001589833"/>
    </source>
</evidence>
<dbReference type="NCBIfam" id="TIGR03826">
    <property type="entry name" value="YvyF"/>
    <property type="match status" value="1"/>
</dbReference>
<dbReference type="Proteomes" id="UP001589833">
    <property type="component" value="Unassembled WGS sequence"/>
</dbReference>
<dbReference type="InterPro" id="IPR022258">
    <property type="entry name" value="Flagellar_operon_YvyF"/>
</dbReference>
<keyword evidence="2" id="KW-0282">Flagellum</keyword>
<proteinExistence type="predicted"/>
<keyword evidence="2" id="KW-0969">Cilium</keyword>
<keyword evidence="3" id="KW-1185">Reference proteome</keyword>
<protein>
    <submittedName>
        <fullName evidence="2">TIGR03826 family flagellar region protein</fullName>
    </submittedName>
</protein>
<accession>A0ABV6NF58</accession>
<feature type="compositionally biased region" description="Basic and acidic residues" evidence="1">
    <location>
        <begin position="117"/>
        <end position="130"/>
    </location>
</feature>
<dbReference type="EMBL" id="JBHLTR010000013">
    <property type="protein sequence ID" value="MFC0559281.1"/>
    <property type="molecule type" value="Genomic_DNA"/>
</dbReference>
<comment type="caution">
    <text evidence="2">The sequence shown here is derived from an EMBL/GenBank/DDBJ whole genome shotgun (WGS) entry which is preliminary data.</text>
</comment>
<dbReference type="RefSeq" id="WP_273841928.1">
    <property type="nucleotide sequence ID" value="NZ_JAQQWT010000004.1"/>
</dbReference>
<gene>
    <name evidence="2" type="ORF">ACFFH4_09505</name>
</gene>
<reference evidence="2 3" key="1">
    <citation type="submission" date="2024-09" db="EMBL/GenBank/DDBJ databases">
        <authorList>
            <person name="Sun Q."/>
            <person name="Mori K."/>
        </authorList>
    </citation>
    <scope>NUCLEOTIDE SEQUENCE [LARGE SCALE GENOMIC DNA]</scope>
    <source>
        <strain evidence="2 3">NCAIM B.02301</strain>
    </source>
</reference>
<sequence length="144" mass="16670">MKDVANCSKCGKIFVKALRPICQLCHKEQEDQYDKVSSFMRRKQNRMASIREVHEKTGVELTVIHQFVREGRLQTKSFPNLGYPCESCGAIIQEGRICGECKDNITGGLDQLQKEKEFEERKEAERRAERNMGTTTYHSLKDRL</sequence>
<evidence type="ECO:0000256" key="1">
    <source>
        <dbReference type="SAM" id="MobiDB-lite"/>
    </source>
</evidence>
<name>A0ABV6NF58_9BACI</name>
<evidence type="ECO:0000313" key="2">
    <source>
        <dbReference type="EMBL" id="MFC0559281.1"/>
    </source>
</evidence>
<keyword evidence="2" id="KW-0966">Cell projection</keyword>